<evidence type="ECO:0000313" key="3">
    <source>
        <dbReference type="EMBL" id="QLL63939.1"/>
    </source>
</evidence>
<geneLocation type="plasmid" evidence="4">
    <name>pemeittgr7a</name>
</geneLocation>
<dbReference type="AlphaFoldDB" id="A0A859QWL9"/>
<dbReference type="Proteomes" id="UP000510721">
    <property type="component" value="Plasmid pEmeITTGR7a"/>
</dbReference>
<dbReference type="Pfam" id="PF01266">
    <property type="entry name" value="DAO"/>
    <property type="match status" value="1"/>
</dbReference>
<dbReference type="EMBL" id="CP041239">
    <property type="protein sequence ID" value="QLL63939.1"/>
    <property type="molecule type" value="Genomic_DNA"/>
</dbReference>
<keyword evidence="3" id="KW-0614">Plasmid</keyword>
<name>A0A859QWL9_9HYPH</name>
<dbReference type="InterPro" id="IPR006076">
    <property type="entry name" value="FAD-dep_OxRdtase"/>
</dbReference>
<dbReference type="SUPFAM" id="SSF51905">
    <property type="entry name" value="FAD/NAD(P)-binding domain"/>
    <property type="match status" value="1"/>
</dbReference>
<dbReference type="GO" id="GO:0016491">
    <property type="term" value="F:oxidoreductase activity"/>
    <property type="evidence" value="ECO:0007669"/>
    <property type="project" value="UniProtKB-KW"/>
</dbReference>
<dbReference type="GO" id="GO:0005737">
    <property type="term" value="C:cytoplasm"/>
    <property type="evidence" value="ECO:0007669"/>
    <property type="project" value="TreeGrafter"/>
</dbReference>
<dbReference type="PANTHER" id="PTHR13847">
    <property type="entry name" value="SARCOSINE DEHYDROGENASE-RELATED"/>
    <property type="match status" value="1"/>
</dbReference>
<protein>
    <submittedName>
        <fullName evidence="3">FAD-binding oxidoreductase</fullName>
    </submittedName>
</protein>
<keyword evidence="4" id="KW-1185">Reference proteome</keyword>
<dbReference type="SUPFAM" id="SSF54373">
    <property type="entry name" value="FAD-linked reductases, C-terminal domain"/>
    <property type="match status" value="1"/>
</dbReference>
<evidence type="ECO:0000259" key="2">
    <source>
        <dbReference type="Pfam" id="PF01266"/>
    </source>
</evidence>
<evidence type="ECO:0000256" key="1">
    <source>
        <dbReference type="ARBA" id="ARBA00023002"/>
    </source>
</evidence>
<accession>A0A859QWL9</accession>
<keyword evidence="1" id="KW-0560">Oxidoreductase</keyword>
<dbReference type="Gene3D" id="3.50.50.60">
    <property type="entry name" value="FAD/NAD(P)-binding domain"/>
    <property type="match status" value="1"/>
</dbReference>
<organism evidence="3 4">
    <name type="scientific">Sinorhizobium mexicanum</name>
    <dbReference type="NCBI Taxonomy" id="375549"/>
    <lineage>
        <taxon>Bacteria</taxon>
        <taxon>Pseudomonadati</taxon>
        <taxon>Pseudomonadota</taxon>
        <taxon>Alphaproteobacteria</taxon>
        <taxon>Hyphomicrobiales</taxon>
        <taxon>Rhizobiaceae</taxon>
        <taxon>Sinorhizobium/Ensifer group</taxon>
        <taxon>Sinorhizobium</taxon>
    </lineage>
</organism>
<evidence type="ECO:0000313" key="4">
    <source>
        <dbReference type="Proteomes" id="UP000510721"/>
    </source>
</evidence>
<proteinExistence type="predicted"/>
<sequence>MHTASDSHSNPFRCARSRPAKISILRRTTIMLHETDVAVIGGGLVGIAIAYGLANQKVSSIVLDEGDGAIRASRGNFGLVWVQGKGLLLKEYTPWAMKAAEYWPELAERLMSETSIDVGLMQTGGLFFCKTPEALAQRVADMAQVKAQFGGEYNYDILDNAGVRKMVPEIGHTIAGASYSDYDGQANPIRLLRAFHRAYGALGGTYLANNGVLGIRHVEGKFEVRTTDGIVRAQRIVLSAGLGNVKLGDMLGVEIPIRPMRGQIMVTERLPQMFGLAMEQVRQTDDGTLLIGTSWEDVGFDLSTTDETSRRIANDAIDFFPFLADVKIIRTWAALRILSPDASPIYDELVPGAFLVTCHSGVSLAAIHAFESAKWIVEGAVPQSMEAFGLKRFAKTKRPQLVA</sequence>
<reference evidence="3 4" key="1">
    <citation type="submission" date="2019-06" db="EMBL/GenBank/DDBJ databases">
        <title>Complete genome sequence of Ensifer mexicanus ITTG R7 isolated from nodules of Acacia angustissima (Mill.) Kuntze.</title>
        <authorList>
            <person name="Rincon-Rosales R."/>
            <person name="Rogel M.A."/>
            <person name="Guerrero G."/>
            <person name="Rincon-Molina C.I."/>
            <person name="Lopez-Lopez A."/>
            <person name="Martinez-Romero E."/>
        </authorList>
    </citation>
    <scope>NUCLEOTIDE SEQUENCE [LARGE SCALE GENOMIC DNA]</scope>
    <source>
        <strain evidence="3 4">ITTG R7</strain>
        <plasmid evidence="4">pemeittgr7a</plasmid>
    </source>
</reference>
<feature type="domain" description="FAD dependent oxidoreductase" evidence="2">
    <location>
        <begin position="36"/>
        <end position="369"/>
    </location>
</feature>
<gene>
    <name evidence="3" type="ORF">FKV68_20860</name>
</gene>
<dbReference type="KEGG" id="emx:FKV68_20860"/>
<dbReference type="InterPro" id="IPR036188">
    <property type="entry name" value="FAD/NAD-bd_sf"/>
</dbReference>
<dbReference type="Gene3D" id="3.30.9.10">
    <property type="entry name" value="D-Amino Acid Oxidase, subunit A, domain 2"/>
    <property type="match status" value="1"/>
</dbReference>